<reference evidence="3" key="1">
    <citation type="submission" date="2021-07" db="EMBL/GenBank/DDBJ databases">
        <authorList>
            <person name="Catto M.A."/>
            <person name="Jacobson A."/>
            <person name="Kennedy G."/>
            <person name="Labadie P."/>
            <person name="Hunt B.G."/>
            <person name="Srinivasan R."/>
        </authorList>
    </citation>
    <scope>NUCLEOTIDE SEQUENCE</scope>
    <source>
        <strain evidence="3">PL_HMW_Pooled</strain>
        <tissue evidence="3">Head</tissue>
    </source>
</reference>
<feature type="region of interest" description="Disordered" evidence="1">
    <location>
        <begin position="1"/>
        <end position="35"/>
    </location>
</feature>
<feature type="domain" description="F-box" evidence="2">
    <location>
        <begin position="161"/>
        <end position="208"/>
    </location>
</feature>
<evidence type="ECO:0000259" key="2">
    <source>
        <dbReference type="PROSITE" id="PS50181"/>
    </source>
</evidence>
<feature type="compositionally biased region" description="Pro residues" evidence="1">
    <location>
        <begin position="114"/>
        <end position="140"/>
    </location>
</feature>
<dbReference type="AlphaFoldDB" id="A0AAE1LTA0"/>
<comment type="caution">
    <text evidence="3">The sequence shown here is derived from an EMBL/GenBank/DDBJ whole genome shotgun (WGS) entry which is preliminary data.</text>
</comment>
<sequence length="470" mass="52813">MVIRLRRPHLGARDGHGRRAGQARPAEDGDPQLQQSKVAKNMSWFERRCGGGGPEGSLEAATSRERLMRQVRRVAAYTAASRQLRHATRLYAVAGVVSRRARRGVVRYCRMDCPPRPWPPPPLPPPPAAPPPLSPPPPRPASAAAKASELRREAPDRTERAVHINDLPKRILLRVFSLLDQRELSLHVAPVCRAWHRLARSRHFWRELTFDAAFTQYSAQSVCQLLRATPGLWNLELIACRDVDLVLGQVWQTCRQLRTLVLDSCTVSAQLQRRQVSRGERRGHHSSRDETVNRPPLQAKEPTVLEAVLEHCVCLQYLIVAFSPMLYTSSFFRLLGRRCWSLRCFLVSADDEDVRVFCESLSADGDGGEPGSTEASEMLLGSLTGSWSRTVPPPASPATTASDSCRAAHPPRETSGLRRRVTAVRTRNHLLRVLALRPDAELRLLQWRMSDKDNRATLDYFGVEARLSFQ</sequence>
<name>A0AAE1LTA0_9NEOP</name>
<dbReference type="SUPFAM" id="SSF81383">
    <property type="entry name" value="F-box domain"/>
    <property type="match status" value="1"/>
</dbReference>
<protein>
    <submittedName>
        <fullName evidence="3">F-box/LRR-repeat protein 17</fullName>
    </submittedName>
</protein>
<gene>
    <name evidence="3" type="ORF">KUF71_004620</name>
</gene>
<evidence type="ECO:0000313" key="4">
    <source>
        <dbReference type="Proteomes" id="UP001219518"/>
    </source>
</evidence>
<feature type="compositionally biased region" description="Basic residues" evidence="1">
    <location>
        <begin position="1"/>
        <end position="10"/>
    </location>
</feature>
<proteinExistence type="predicted"/>
<keyword evidence="4" id="KW-1185">Reference proteome</keyword>
<accession>A0AAE1LTA0</accession>
<dbReference type="InterPro" id="IPR036047">
    <property type="entry name" value="F-box-like_dom_sf"/>
</dbReference>
<dbReference type="InterPro" id="IPR001810">
    <property type="entry name" value="F-box_dom"/>
</dbReference>
<feature type="region of interest" description="Disordered" evidence="1">
    <location>
        <begin position="276"/>
        <end position="297"/>
    </location>
</feature>
<dbReference type="Proteomes" id="UP001219518">
    <property type="component" value="Unassembled WGS sequence"/>
</dbReference>
<feature type="region of interest" description="Disordered" evidence="1">
    <location>
        <begin position="390"/>
        <end position="416"/>
    </location>
</feature>
<organism evidence="3 4">
    <name type="scientific">Frankliniella fusca</name>
    <dbReference type="NCBI Taxonomy" id="407009"/>
    <lineage>
        <taxon>Eukaryota</taxon>
        <taxon>Metazoa</taxon>
        <taxon>Ecdysozoa</taxon>
        <taxon>Arthropoda</taxon>
        <taxon>Hexapoda</taxon>
        <taxon>Insecta</taxon>
        <taxon>Pterygota</taxon>
        <taxon>Neoptera</taxon>
        <taxon>Paraneoptera</taxon>
        <taxon>Thysanoptera</taxon>
        <taxon>Terebrantia</taxon>
        <taxon>Thripoidea</taxon>
        <taxon>Thripidae</taxon>
        <taxon>Frankliniella</taxon>
    </lineage>
</organism>
<feature type="region of interest" description="Disordered" evidence="1">
    <location>
        <begin position="114"/>
        <end position="158"/>
    </location>
</feature>
<reference evidence="3" key="2">
    <citation type="journal article" date="2023" name="BMC Genomics">
        <title>Pest status, molecular evolution, and epigenetic factors derived from the genome assembly of Frankliniella fusca, a thysanopteran phytovirus vector.</title>
        <authorList>
            <person name="Catto M.A."/>
            <person name="Labadie P.E."/>
            <person name="Jacobson A.L."/>
            <person name="Kennedy G.G."/>
            <person name="Srinivasan R."/>
            <person name="Hunt B.G."/>
        </authorList>
    </citation>
    <scope>NUCLEOTIDE SEQUENCE</scope>
    <source>
        <strain evidence="3">PL_HMW_Pooled</strain>
    </source>
</reference>
<dbReference type="SUPFAM" id="SSF52047">
    <property type="entry name" value="RNI-like"/>
    <property type="match status" value="1"/>
</dbReference>
<dbReference type="PROSITE" id="PS50181">
    <property type="entry name" value="FBOX"/>
    <property type="match status" value="1"/>
</dbReference>
<evidence type="ECO:0000313" key="3">
    <source>
        <dbReference type="EMBL" id="KAK3930049.1"/>
    </source>
</evidence>
<dbReference type="Gene3D" id="3.80.10.10">
    <property type="entry name" value="Ribonuclease Inhibitor"/>
    <property type="match status" value="1"/>
</dbReference>
<dbReference type="InterPro" id="IPR032675">
    <property type="entry name" value="LRR_dom_sf"/>
</dbReference>
<evidence type="ECO:0000256" key="1">
    <source>
        <dbReference type="SAM" id="MobiDB-lite"/>
    </source>
</evidence>
<feature type="compositionally biased region" description="Basic and acidic residues" evidence="1">
    <location>
        <begin position="148"/>
        <end position="158"/>
    </location>
</feature>
<dbReference type="Pfam" id="PF12937">
    <property type="entry name" value="F-box-like"/>
    <property type="match status" value="1"/>
</dbReference>
<dbReference type="EMBL" id="JAHWGI010001409">
    <property type="protein sequence ID" value="KAK3930049.1"/>
    <property type="molecule type" value="Genomic_DNA"/>
</dbReference>